<feature type="transmembrane region" description="Helical" evidence="1">
    <location>
        <begin position="15"/>
        <end position="35"/>
    </location>
</feature>
<evidence type="ECO:0000313" key="2">
    <source>
        <dbReference type="EMBL" id="RRJ21369.1"/>
    </source>
</evidence>
<dbReference type="AlphaFoldDB" id="A0A3P3QLS6"/>
<accession>A0A3P3QLS6</accession>
<name>A0A3P3QLS6_9GAMM</name>
<reference evidence="2 3" key="1">
    <citation type="submission" date="2018-11" db="EMBL/GenBank/DDBJ databases">
        <title>Draft genome analysis of Rheinheimera mesophila isolated from an industrial waste site.</title>
        <authorList>
            <person name="Yu Q."/>
            <person name="Qi Y."/>
            <person name="Zhang H."/>
            <person name="Lu Y."/>
            <person name="Pu J."/>
        </authorList>
    </citation>
    <scope>NUCLEOTIDE SEQUENCE [LARGE SCALE GENOMIC DNA]</scope>
    <source>
        <strain evidence="2 3">IITR13</strain>
    </source>
</reference>
<sequence length="154" mass="16301">MSLNFGAYSASSQRGSALVIAVFISVVMLLLVVALSKLLTASSEGVSYEAQGTRSFFAAQSGMEYALTELFPLSSATVTTSCPVSLQSGETVNLMLSPTISFYTAGLYNCTAHVSCRERADTAGAVTHFWLVSTGQCGADGVQTSRTIEMEVWQ</sequence>
<keyword evidence="3" id="KW-1185">Reference proteome</keyword>
<proteinExistence type="predicted"/>
<dbReference type="EMBL" id="RRCF01000002">
    <property type="protein sequence ID" value="RRJ21369.1"/>
    <property type="molecule type" value="Genomic_DNA"/>
</dbReference>
<keyword evidence="1" id="KW-0472">Membrane</keyword>
<comment type="caution">
    <text evidence="2">The sequence shown here is derived from an EMBL/GenBank/DDBJ whole genome shotgun (WGS) entry which is preliminary data.</text>
</comment>
<keyword evidence="1" id="KW-0812">Transmembrane</keyword>
<evidence type="ECO:0000313" key="3">
    <source>
        <dbReference type="Proteomes" id="UP000276260"/>
    </source>
</evidence>
<organism evidence="2 3">
    <name type="scientific">Rheinheimera mesophila</name>
    <dbReference type="NCBI Taxonomy" id="1547515"/>
    <lineage>
        <taxon>Bacteria</taxon>
        <taxon>Pseudomonadati</taxon>
        <taxon>Pseudomonadota</taxon>
        <taxon>Gammaproteobacteria</taxon>
        <taxon>Chromatiales</taxon>
        <taxon>Chromatiaceae</taxon>
        <taxon>Rheinheimera</taxon>
    </lineage>
</organism>
<evidence type="ECO:0000256" key="1">
    <source>
        <dbReference type="SAM" id="Phobius"/>
    </source>
</evidence>
<protein>
    <submittedName>
        <fullName evidence="2">Type II secretory pathway component</fullName>
    </submittedName>
</protein>
<dbReference type="Proteomes" id="UP000276260">
    <property type="component" value="Unassembled WGS sequence"/>
</dbReference>
<keyword evidence="1" id="KW-1133">Transmembrane helix</keyword>
<dbReference type="RefSeq" id="WP_046521344.1">
    <property type="nucleotide sequence ID" value="NZ_LAVS01000096.1"/>
</dbReference>
<dbReference type="OrthoDB" id="5768004at2"/>
<gene>
    <name evidence="2" type="ORF">EIK76_10860</name>
</gene>